<evidence type="ECO:0000313" key="3">
    <source>
        <dbReference type="Proteomes" id="UP001213000"/>
    </source>
</evidence>
<keyword evidence="3" id="KW-1185">Reference proteome</keyword>
<dbReference type="PANTHER" id="PTHR48104">
    <property type="entry name" value="METACASPASE-4"/>
    <property type="match status" value="1"/>
</dbReference>
<organism evidence="2 3">
    <name type="scientific">Leucocoprinus birnbaumii</name>
    <dbReference type="NCBI Taxonomy" id="56174"/>
    <lineage>
        <taxon>Eukaryota</taxon>
        <taxon>Fungi</taxon>
        <taxon>Dikarya</taxon>
        <taxon>Basidiomycota</taxon>
        <taxon>Agaricomycotina</taxon>
        <taxon>Agaricomycetes</taxon>
        <taxon>Agaricomycetidae</taxon>
        <taxon>Agaricales</taxon>
        <taxon>Agaricineae</taxon>
        <taxon>Agaricaceae</taxon>
        <taxon>Leucocoprinus</taxon>
    </lineage>
</organism>
<dbReference type="GO" id="GO:0004197">
    <property type="term" value="F:cysteine-type endopeptidase activity"/>
    <property type="evidence" value="ECO:0007669"/>
    <property type="project" value="TreeGrafter"/>
</dbReference>
<dbReference type="GO" id="GO:0006508">
    <property type="term" value="P:proteolysis"/>
    <property type="evidence" value="ECO:0007669"/>
    <property type="project" value="TreeGrafter"/>
</dbReference>
<evidence type="ECO:0000256" key="1">
    <source>
        <dbReference type="ARBA" id="ARBA00009005"/>
    </source>
</evidence>
<dbReference type="Proteomes" id="UP001213000">
    <property type="component" value="Unassembled WGS sequence"/>
</dbReference>
<dbReference type="EMBL" id="JANIEX010000568">
    <property type="protein sequence ID" value="KAJ3565471.1"/>
    <property type="molecule type" value="Genomic_DNA"/>
</dbReference>
<reference evidence="2" key="1">
    <citation type="submission" date="2022-07" db="EMBL/GenBank/DDBJ databases">
        <title>Genome Sequence of Leucocoprinus birnbaumii.</title>
        <authorList>
            <person name="Buettner E."/>
        </authorList>
    </citation>
    <scope>NUCLEOTIDE SEQUENCE</scope>
    <source>
        <strain evidence="2">VT141</strain>
    </source>
</reference>
<dbReference type="GO" id="GO:0005737">
    <property type="term" value="C:cytoplasm"/>
    <property type="evidence" value="ECO:0007669"/>
    <property type="project" value="TreeGrafter"/>
</dbReference>
<proteinExistence type="inferred from homology"/>
<comment type="similarity">
    <text evidence="1">Belongs to the peptidase C14B family.</text>
</comment>
<dbReference type="InterPro" id="IPR050452">
    <property type="entry name" value="Metacaspase"/>
</dbReference>
<evidence type="ECO:0008006" key="4">
    <source>
        <dbReference type="Google" id="ProtNLM"/>
    </source>
</evidence>
<dbReference type="AlphaFoldDB" id="A0AAD5VNW1"/>
<gene>
    <name evidence="2" type="ORF">NP233_g7607</name>
</gene>
<comment type="caution">
    <text evidence="2">The sequence shown here is derived from an EMBL/GenBank/DDBJ whole genome shotgun (WGS) entry which is preliminary data.</text>
</comment>
<dbReference type="PANTHER" id="PTHR48104:SF30">
    <property type="entry name" value="METACASPASE-1"/>
    <property type="match status" value="1"/>
</dbReference>
<dbReference type="Gene3D" id="3.40.50.1460">
    <property type="match status" value="1"/>
</dbReference>
<sequence length="304" mass="34832">MTRRTIIYSPTRKTLEREMTNLVTGPIEEGDEFFIYYAGHATQRKESVPNTERDHQDECELSFMFLSSLSTEPSNVSDLLPMDALPVDNDPKNTVLGNALIDDRLREILVQPLIQADVGCQLIAVMDACTSGTILDLDHDECNKVIGWKSRCYRILRSPPALQSLKYLPASTQEYELASPTGLEILCSRVTEHARLYSSRDLRQICISACEDSQTIVELPDGKTLAGNLDVYLRRCKRPVLKKLNRHIYKQFKKTHRKLWKSYNEEMAYHKKNQRIEPPKQPPALDKPQITSLKPLRMNTTLKL</sequence>
<evidence type="ECO:0000313" key="2">
    <source>
        <dbReference type="EMBL" id="KAJ3565471.1"/>
    </source>
</evidence>
<name>A0AAD5VNW1_9AGAR</name>
<accession>A0AAD5VNW1</accession>
<protein>
    <recommendedName>
        <fullName evidence="4">Metacaspase-1</fullName>
    </recommendedName>
</protein>